<gene>
    <name evidence="1" type="ORF">V2W30_24460</name>
</gene>
<keyword evidence="2" id="KW-1185">Reference proteome</keyword>
<accession>A0ACD5AG07</accession>
<protein>
    <submittedName>
        <fullName evidence="1">Uncharacterized protein</fullName>
    </submittedName>
</protein>
<sequence>MNRPSWRAWAAIAVCAAVVALVMARPPHPVRTDRAYWARQSGLTVPSGCGTGVPGRTEPGPGHTPRLDIGAYGYYGPDPRAHEPERYTVSAHLDPGPTPLELSALRAAVDVYGPHGQGRRARAAGLAVRVVTGPDSEPVDPAADGTYRFTRGDDLHLAVDLPEGATCPGESRGTLNVCDPLLTNRTQDCPVVRLALTADGLPGGRAVAVSYEPSAQDA</sequence>
<organism evidence="1 2">
    <name type="scientific">Streptomyces citrinus</name>
    <dbReference type="NCBI Taxonomy" id="3118173"/>
    <lineage>
        <taxon>Bacteria</taxon>
        <taxon>Bacillati</taxon>
        <taxon>Actinomycetota</taxon>
        <taxon>Actinomycetes</taxon>
        <taxon>Kitasatosporales</taxon>
        <taxon>Streptomycetaceae</taxon>
        <taxon>Streptomyces</taxon>
    </lineage>
</organism>
<dbReference type="Proteomes" id="UP001432251">
    <property type="component" value="Chromosome"/>
</dbReference>
<dbReference type="EMBL" id="CP146022">
    <property type="protein sequence ID" value="WWQ66167.1"/>
    <property type="molecule type" value="Genomic_DNA"/>
</dbReference>
<name>A0ACD5AG07_9ACTN</name>
<proteinExistence type="predicted"/>
<reference evidence="1" key="1">
    <citation type="journal article" date="2025" name="Int. J. Syst. Evol. Microbiol.">
        <title>Streptomyces citrinus sp. nov., with yellow diffusible pigment.</title>
        <authorList>
            <person name="He Y."/>
            <person name="Yang E."/>
            <person name="Xu J."/>
            <person name="Sun Y."/>
            <person name="Sun L."/>
        </authorList>
    </citation>
    <scope>NUCLEOTIDE SEQUENCE</scope>
    <source>
        <strain evidence="1">Q6</strain>
    </source>
</reference>
<evidence type="ECO:0000313" key="1">
    <source>
        <dbReference type="EMBL" id="WWQ66167.1"/>
    </source>
</evidence>
<evidence type="ECO:0000313" key="2">
    <source>
        <dbReference type="Proteomes" id="UP001432251"/>
    </source>
</evidence>